<dbReference type="OrthoDB" id="1743909at2759"/>
<comment type="caution">
    <text evidence="3">The sequence shown here is derived from an EMBL/GenBank/DDBJ whole genome shotgun (WGS) entry which is preliminary data.</text>
</comment>
<evidence type="ECO:0000313" key="4">
    <source>
        <dbReference type="Proteomes" id="UP000516437"/>
    </source>
</evidence>
<dbReference type="PANTHER" id="PTHR31595">
    <property type="entry name" value="LONG-CHAIN-ALCOHOL O-FATTY-ACYLTRANSFERASE 3-RELATED"/>
    <property type="match status" value="1"/>
</dbReference>
<feature type="signal peptide" evidence="2">
    <location>
        <begin position="1"/>
        <end position="27"/>
    </location>
</feature>
<keyword evidence="2" id="KW-0732">Signal</keyword>
<protein>
    <submittedName>
        <fullName evidence="3">Putative long-chain-alcohol O-fatty-acyltransferase 3</fullName>
    </submittedName>
</protein>
<sequence length="163" mass="18326">MDDELKNFIKVWIMVVVSLLLLPRSCTNPKGYDETPISPPRLLRLHHPPTVPLNLYSFHFSGPTALFLVWIGNFKLLLFAFDQGPLSPRPPPPKLSHFICIACLPIKVKRHPPLNTKNPSHLTAKFPQRSSPNAETPPKPTTNAATKTPRSTSTQTFSYHMVL</sequence>
<dbReference type="Proteomes" id="UP000516437">
    <property type="component" value="Chromosome 1"/>
</dbReference>
<name>A0A6A1WNT1_9ROSI</name>
<dbReference type="GO" id="GO:0006629">
    <property type="term" value="P:lipid metabolic process"/>
    <property type="evidence" value="ECO:0007669"/>
    <property type="project" value="InterPro"/>
</dbReference>
<reference evidence="3 4" key="1">
    <citation type="journal article" date="2019" name="Plant Biotechnol. J.">
        <title>The red bayberry genome and genetic basis of sex determination.</title>
        <authorList>
            <person name="Jia H.M."/>
            <person name="Jia H.J."/>
            <person name="Cai Q.L."/>
            <person name="Wang Y."/>
            <person name="Zhao H.B."/>
            <person name="Yang W.F."/>
            <person name="Wang G.Y."/>
            <person name="Li Y.H."/>
            <person name="Zhan D.L."/>
            <person name="Shen Y.T."/>
            <person name="Niu Q.F."/>
            <person name="Chang L."/>
            <person name="Qiu J."/>
            <person name="Zhao L."/>
            <person name="Xie H.B."/>
            <person name="Fu W.Y."/>
            <person name="Jin J."/>
            <person name="Li X.W."/>
            <person name="Jiao Y."/>
            <person name="Zhou C.C."/>
            <person name="Tu T."/>
            <person name="Chai C.Y."/>
            <person name="Gao J.L."/>
            <person name="Fan L.J."/>
            <person name="van de Weg E."/>
            <person name="Wang J.Y."/>
            <person name="Gao Z.S."/>
        </authorList>
    </citation>
    <scope>NUCLEOTIDE SEQUENCE [LARGE SCALE GENOMIC DNA]</scope>
    <source>
        <tissue evidence="3">Leaves</tissue>
    </source>
</reference>
<dbReference type="AlphaFoldDB" id="A0A6A1WNT1"/>
<organism evidence="3 4">
    <name type="scientific">Morella rubra</name>
    <name type="common">Chinese bayberry</name>
    <dbReference type="NCBI Taxonomy" id="262757"/>
    <lineage>
        <taxon>Eukaryota</taxon>
        <taxon>Viridiplantae</taxon>
        <taxon>Streptophyta</taxon>
        <taxon>Embryophyta</taxon>
        <taxon>Tracheophyta</taxon>
        <taxon>Spermatophyta</taxon>
        <taxon>Magnoliopsida</taxon>
        <taxon>eudicotyledons</taxon>
        <taxon>Gunneridae</taxon>
        <taxon>Pentapetalae</taxon>
        <taxon>rosids</taxon>
        <taxon>fabids</taxon>
        <taxon>Fagales</taxon>
        <taxon>Myricaceae</taxon>
        <taxon>Morella</taxon>
    </lineage>
</organism>
<keyword evidence="3" id="KW-0012">Acyltransferase</keyword>
<keyword evidence="4" id="KW-1185">Reference proteome</keyword>
<dbReference type="EMBL" id="RXIC02000019">
    <property type="protein sequence ID" value="KAB1226995.1"/>
    <property type="molecule type" value="Genomic_DNA"/>
</dbReference>
<keyword evidence="3" id="KW-0808">Transferase</keyword>
<evidence type="ECO:0000256" key="1">
    <source>
        <dbReference type="SAM" id="MobiDB-lite"/>
    </source>
</evidence>
<evidence type="ECO:0000313" key="3">
    <source>
        <dbReference type="EMBL" id="KAB1226995.1"/>
    </source>
</evidence>
<proteinExistence type="predicted"/>
<feature type="chain" id="PRO_5025395207" evidence="2">
    <location>
        <begin position="28"/>
        <end position="163"/>
    </location>
</feature>
<gene>
    <name evidence="3" type="ORF">CJ030_MR1G014983</name>
</gene>
<dbReference type="PANTHER" id="PTHR31595:SF70">
    <property type="entry name" value="LONG-CHAIN-ALCOHOL O-FATTY-ACYLTRANSFERASE 3-RELATED"/>
    <property type="match status" value="1"/>
</dbReference>
<feature type="compositionally biased region" description="Polar residues" evidence="1">
    <location>
        <begin position="150"/>
        <end position="163"/>
    </location>
</feature>
<accession>A0A6A1WNT1</accession>
<feature type="region of interest" description="Disordered" evidence="1">
    <location>
        <begin position="112"/>
        <end position="163"/>
    </location>
</feature>
<dbReference type="GO" id="GO:0008374">
    <property type="term" value="F:O-acyltransferase activity"/>
    <property type="evidence" value="ECO:0007669"/>
    <property type="project" value="InterPro"/>
</dbReference>
<dbReference type="InterPro" id="IPR044851">
    <property type="entry name" value="Wax_synthase"/>
</dbReference>
<evidence type="ECO:0000256" key="2">
    <source>
        <dbReference type="SAM" id="SignalP"/>
    </source>
</evidence>